<dbReference type="GO" id="GO:0098855">
    <property type="term" value="C:HCN channel complex"/>
    <property type="evidence" value="ECO:0007669"/>
    <property type="project" value="TreeGrafter"/>
</dbReference>
<dbReference type="CDD" id="cd00038">
    <property type="entry name" value="CAP_ED"/>
    <property type="match status" value="1"/>
</dbReference>
<dbReference type="PANTHER" id="PTHR45689:SF14">
    <property type="entry name" value="CYCLIC NUCLEOTIDE-GATED CATION CHANNEL SUBUNIT A-LIKE PROTEIN"/>
    <property type="match status" value="1"/>
</dbReference>
<dbReference type="OrthoDB" id="421226at2759"/>
<dbReference type="SUPFAM" id="SSF51206">
    <property type="entry name" value="cAMP-binding domain-like"/>
    <property type="match status" value="1"/>
</dbReference>
<evidence type="ECO:0000256" key="1">
    <source>
        <dbReference type="SAM" id="Phobius"/>
    </source>
</evidence>
<dbReference type="Gene3D" id="2.60.120.10">
    <property type="entry name" value="Jelly Rolls"/>
    <property type="match status" value="1"/>
</dbReference>
<dbReference type="Proteomes" id="UP000789524">
    <property type="component" value="Unassembled WGS sequence"/>
</dbReference>
<gene>
    <name evidence="3" type="ORF">DCHRY22_LOCUS321</name>
</gene>
<dbReference type="PROSITE" id="PS50042">
    <property type="entry name" value="CNMP_BINDING_3"/>
    <property type="match status" value="1"/>
</dbReference>
<dbReference type="GO" id="GO:0005249">
    <property type="term" value="F:voltage-gated potassium channel activity"/>
    <property type="evidence" value="ECO:0007669"/>
    <property type="project" value="TreeGrafter"/>
</dbReference>
<feature type="domain" description="Cyclic nucleotide-binding" evidence="2">
    <location>
        <begin position="427"/>
        <end position="544"/>
    </location>
</feature>
<name>A0A8J2MVR9_9NEOP</name>
<feature type="transmembrane region" description="Helical" evidence="1">
    <location>
        <begin position="119"/>
        <end position="138"/>
    </location>
</feature>
<dbReference type="GO" id="GO:0003254">
    <property type="term" value="P:regulation of membrane depolarization"/>
    <property type="evidence" value="ECO:0007669"/>
    <property type="project" value="TreeGrafter"/>
</dbReference>
<evidence type="ECO:0000313" key="3">
    <source>
        <dbReference type="EMBL" id="CAG9558098.1"/>
    </source>
</evidence>
<dbReference type="PANTHER" id="PTHR45689">
    <property type="entry name" value="I[[H]] CHANNEL, ISOFORM E"/>
    <property type="match status" value="1"/>
</dbReference>
<proteinExistence type="predicted"/>
<dbReference type="EMBL" id="CAKASE010000043">
    <property type="protein sequence ID" value="CAG9558098.1"/>
    <property type="molecule type" value="Genomic_DNA"/>
</dbReference>
<dbReference type="InterPro" id="IPR051413">
    <property type="entry name" value="K/Na_HCN_channel"/>
</dbReference>
<dbReference type="GO" id="GO:0035725">
    <property type="term" value="P:sodium ion transmembrane transport"/>
    <property type="evidence" value="ECO:0007669"/>
    <property type="project" value="TreeGrafter"/>
</dbReference>
<comment type="caution">
    <text evidence="3">The sequence shown here is derived from an EMBL/GenBank/DDBJ whole genome shotgun (WGS) entry which is preliminary data.</text>
</comment>
<dbReference type="InterPro" id="IPR018490">
    <property type="entry name" value="cNMP-bd_dom_sf"/>
</dbReference>
<accession>A0A8J2MVR9</accession>
<reference evidence="3" key="1">
    <citation type="submission" date="2021-09" db="EMBL/GenBank/DDBJ databases">
        <authorList>
            <person name="Martin H S."/>
        </authorList>
    </citation>
    <scope>NUCLEOTIDE SEQUENCE</scope>
</reference>
<feature type="transmembrane region" description="Helical" evidence="1">
    <location>
        <begin position="90"/>
        <end position="107"/>
    </location>
</feature>
<evidence type="ECO:0000259" key="2">
    <source>
        <dbReference type="PROSITE" id="PS50042"/>
    </source>
</evidence>
<protein>
    <submittedName>
        <fullName evidence="3">(African queen) hypothetical protein</fullName>
    </submittedName>
</protein>
<feature type="transmembrane region" description="Helical" evidence="1">
    <location>
        <begin position="323"/>
        <end position="341"/>
    </location>
</feature>
<dbReference type="SMART" id="SM00100">
    <property type="entry name" value="cNMP"/>
    <property type="match status" value="1"/>
</dbReference>
<dbReference type="InterPro" id="IPR014710">
    <property type="entry name" value="RmlC-like_jellyroll"/>
</dbReference>
<dbReference type="InterPro" id="IPR000595">
    <property type="entry name" value="cNMP-bd_dom"/>
</dbReference>
<keyword evidence="1" id="KW-0472">Membrane</keyword>
<keyword evidence="4" id="KW-1185">Reference proteome</keyword>
<feature type="transmembrane region" description="Helical" evidence="1">
    <location>
        <begin position="237"/>
        <end position="269"/>
    </location>
</feature>
<keyword evidence="1" id="KW-0812">Transmembrane</keyword>
<organism evidence="3 4">
    <name type="scientific">Danaus chrysippus</name>
    <name type="common">African queen</name>
    <dbReference type="NCBI Taxonomy" id="151541"/>
    <lineage>
        <taxon>Eukaryota</taxon>
        <taxon>Metazoa</taxon>
        <taxon>Ecdysozoa</taxon>
        <taxon>Arthropoda</taxon>
        <taxon>Hexapoda</taxon>
        <taxon>Insecta</taxon>
        <taxon>Pterygota</taxon>
        <taxon>Neoptera</taxon>
        <taxon>Endopterygota</taxon>
        <taxon>Lepidoptera</taxon>
        <taxon>Glossata</taxon>
        <taxon>Ditrysia</taxon>
        <taxon>Papilionoidea</taxon>
        <taxon>Nymphalidae</taxon>
        <taxon>Danainae</taxon>
        <taxon>Danaini</taxon>
        <taxon>Danaina</taxon>
        <taxon>Danaus</taxon>
        <taxon>Anosia</taxon>
    </lineage>
</organism>
<dbReference type="AlphaFoldDB" id="A0A8J2MVR9"/>
<dbReference type="Pfam" id="PF00027">
    <property type="entry name" value="cNMP_binding"/>
    <property type="match status" value="1"/>
</dbReference>
<keyword evidence="1" id="KW-1133">Transmembrane helix</keyword>
<evidence type="ECO:0000313" key="4">
    <source>
        <dbReference type="Proteomes" id="UP000789524"/>
    </source>
</evidence>
<sequence>MSRYWNDFQESYHDHVCLIVTEKDVLEISLRGTNWVSCFKRWWHDLFLLSHNDPRVRLFYGSSHAVRMDRLKQFRLYRSTIHPLSKFRHVWDPFMLFIVLLNMALFFHSTSNIYGEFDWSVYFIAVILEFIIFFDIYVTSRTGYINYESRKIVLNSKKVLIHYASTKLFAHVVSSLPLQCILFLRYGRKINCSACKANKFVATLEILSIFRLYKLFDVTRYWNRQGGSFRTTYFYKFLRIFVFGLATMLIIMNISDTINLLTIIATGYTDERSYFLTIFRLKHGEEKPLSNAMLICVEFARICKSFLLFSFSLKPRIYFLDKIASLFAYLVAMVFYMWSLVECYVCVGRLYFPENQLVMTLEETSNLVKWRQLPDSFARKVQKYYEFNMTRLSITETVNGLYKNLPQSLRKDISLCSYTHLVIKIPYFAEWPSFLIQNIVLLLQEEHYLQGDLVAQASVQSDGLIIIDVGVLGVYSINNEEKGHLIDGDYFCELSLVTDRELRMSSVVALTPSKILFLDKLLFRRLMRDHVELFTDMKNKLTSKYKSQDSKTNQQPNMVETY</sequence>
<feature type="transmembrane region" description="Helical" evidence="1">
    <location>
        <begin position="159"/>
        <end position="185"/>
    </location>
</feature>